<dbReference type="Proteomes" id="UP000078046">
    <property type="component" value="Unassembled WGS sequence"/>
</dbReference>
<evidence type="ECO:0000256" key="1">
    <source>
        <dbReference type="ARBA" id="ARBA00006322"/>
    </source>
</evidence>
<dbReference type="EMBL" id="LWCA01000316">
    <property type="protein sequence ID" value="OAF69226.1"/>
    <property type="molecule type" value="Genomic_DNA"/>
</dbReference>
<gene>
    <name evidence="2" type="ORF">A3Q56_03002</name>
</gene>
<dbReference type="Pfam" id="PF14956">
    <property type="entry name" value="DUF4505"/>
    <property type="match status" value="1"/>
</dbReference>
<keyword evidence="3" id="KW-1185">Reference proteome</keyword>
<dbReference type="OrthoDB" id="10260024at2759"/>
<evidence type="ECO:0000313" key="3">
    <source>
        <dbReference type="Proteomes" id="UP000078046"/>
    </source>
</evidence>
<protein>
    <submittedName>
        <fullName evidence="2">Uncharacterized protein</fullName>
    </submittedName>
</protein>
<evidence type="ECO:0000313" key="2">
    <source>
        <dbReference type="EMBL" id="OAF69226.1"/>
    </source>
</evidence>
<comment type="similarity">
    <text evidence="1">Belongs to the UPF0598 family.</text>
</comment>
<dbReference type="AlphaFoldDB" id="A0A177B4R3"/>
<dbReference type="PANTHER" id="PTHR31449">
    <property type="entry name" value="UPF0598 PROTEIN C8ORF82"/>
    <property type="match status" value="1"/>
</dbReference>
<proteinExistence type="inferred from homology"/>
<comment type="caution">
    <text evidence="2">The sequence shown here is derived from an EMBL/GenBank/DDBJ whole genome shotgun (WGS) entry which is preliminary data.</text>
</comment>
<accession>A0A177B4R3</accession>
<name>A0A177B4R3_9BILA</name>
<sequence length="206" mass="24760">MNILKFPKIKPGLRFYSQGQLINNRIREYFYFINNRGELFLQDSKYKTIATRYNDEKFLYNFFQNLRLNTSNRYKEFKHVYLCEGERNYLICQDTPIVYTDLIDVRKDDCDKDNVSNQYLNQLYQTSSDNLALIYNNCLRLTTNFDPSKINVKTEGKIYYRNKYKSNSIVKSALADILAQRFVFDCNDKLPTHIEWNNYKYSLIHT</sequence>
<dbReference type="InterPro" id="IPR028108">
    <property type="entry name" value="DUF4505"/>
</dbReference>
<organism evidence="2 3">
    <name type="scientific">Intoshia linei</name>
    <dbReference type="NCBI Taxonomy" id="1819745"/>
    <lineage>
        <taxon>Eukaryota</taxon>
        <taxon>Metazoa</taxon>
        <taxon>Spiralia</taxon>
        <taxon>Lophotrochozoa</taxon>
        <taxon>Mesozoa</taxon>
        <taxon>Orthonectida</taxon>
        <taxon>Rhopaluridae</taxon>
        <taxon>Intoshia</taxon>
    </lineage>
</organism>
<reference evidence="2 3" key="1">
    <citation type="submission" date="2016-04" db="EMBL/GenBank/DDBJ databases">
        <title>The genome of Intoshia linei affirms orthonectids as highly simplified spiralians.</title>
        <authorList>
            <person name="Mikhailov K.V."/>
            <person name="Slusarev G.S."/>
            <person name="Nikitin M.A."/>
            <person name="Logacheva M.D."/>
            <person name="Penin A."/>
            <person name="Aleoshin V."/>
            <person name="Panchin Y.V."/>
        </authorList>
    </citation>
    <scope>NUCLEOTIDE SEQUENCE [LARGE SCALE GENOMIC DNA]</scope>
    <source>
        <strain evidence="2">Intl2013</strain>
        <tissue evidence="2">Whole animal</tissue>
    </source>
</reference>
<dbReference type="PANTHER" id="PTHR31449:SF3">
    <property type="entry name" value="UPF0598 PROTEIN C8ORF82"/>
    <property type="match status" value="1"/>
</dbReference>